<sequence>MVVLIYVFTTNLVSHSGHHCSPKGPWKSDYKIIGTPTATEAISAISSFIFSFAGTQYFFPIIAELREPRHYKRAMLLCQSVVSVTYITIGIVVYYFCGSYVTSPALGSAGKTIKMISFGIAIPGIWISAGLTTHLASKFFLMRMLRGSKHLVANSLVHWGTWIGCIVAVALAEYLIASGVPNFGDLVSLIGALLGTLQSFQPFACMWLFDNWGKAADSQTPSGRTPTQSTGETPSQYQETSIPSKPAFNLHLAQKNIDVEKINSKQLLLAVKDEEEKRKVKELKEYRAKLQASKPTTISPKLREWRKAQERKEAKSSQPPSTTFSRRDFKEYQNYIVALKTHFKTYPRIYQDPTEKVICAVQGLRGDAQKS</sequence>
<comment type="caution">
    <text evidence="1">The sequence shown here is derived from an EMBL/GenBank/DDBJ whole genome shotgun (WGS) entry which is preliminary data.</text>
</comment>
<dbReference type="Proteomes" id="UP001143910">
    <property type="component" value="Unassembled WGS sequence"/>
</dbReference>
<evidence type="ECO:0000313" key="1">
    <source>
        <dbReference type="EMBL" id="KAJ2972544.1"/>
    </source>
</evidence>
<proteinExistence type="predicted"/>
<accession>A0ACC1N0V8</accession>
<keyword evidence="2" id="KW-1185">Reference proteome</keyword>
<name>A0ACC1N0V8_9HYPO</name>
<organism evidence="1 2">
    <name type="scientific">Zarea fungicola</name>
    <dbReference type="NCBI Taxonomy" id="93591"/>
    <lineage>
        <taxon>Eukaryota</taxon>
        <taxon>Fungi</taxon>
        <taxon>Dikarya</taxon>
        <taxon>Ascomycota</taxon>
        <taxon>Pezizomycotina</taxon>
        <taxon>Sordariomycetes</taxon>
        <taxon>Hypocreomycetidae</taxon>
        <taxon>Hypocreales</taxon>
        <taxon>Cordycipitaceae</taxon>
        <taxon>Zarea</taxon>
    </lineage>
</organism>
<gene>
    <name evidence="1" type="ORF">NQ176_g7093</name>
</gene>
<protein>
    <submittedName>
        <fullName evidence="1">Uncharacterized protein</fullName>
    </submittedName>
</protein>
<evidence type="ECO:0000313" key="2">
    <source>
        <dbReference type="Proteomes" id="UP001143910"/>
    </source>
</evidence>
<dbReference type="EMBL" id="JANJQO010001128">
    <property type="protein sequence ID" value="KAJ2972544.1"/>
    <property type="molecule type" value="Genomic_DNA"/>
</dbReference>
<reference evidence="1" key="1">
    <citation type="submission" date="2022-08" db="EMBL/GenBank/DDBJ databases">
        <title>Genome Sequence of Lecanicillium fungicola.</title>
        <authorList>
            <person name="Buettner E."/>
        </authorList>
    </citation>
    <scope>NUCLEOTIDE SEQUENCE</scope>
    <source>
        <strain evidence="1">Babe33</strain>
    </source>
</reference>